<reference evidence="7" key="2">
    <citation type="submission" date="2025-08" db="UniProtKB">
        <authorList>
            <consortium name="Ensembl"/>
        </authorList>
    </citation>
    <scope>IDENTIFICATION</scope>
</reference>
<keyword evidence="1" id="KW-0479">Metal-binding</keyword>
<dbReference type="SUPFAM" id="SSF57716">
    <property type="entry name" value="Glucocorticoid receptor-like (DNA-binding domain)"/>
    <property type="match status" value="1"/>
</dbReference>
<dbReference type="GO" id="GO:0003677">
    <property type="term" value="F:DNA binding"/>
    <property type="evidence" value="ECO:0007669"/>
    <property type="project" value="UniProtKB-UniRule"/>
</dbReference>
<name>A0A8C4RUT2_ERPCA</name>
<dbReference type="PROSITE" id="PS50950">
    <property type="entry name" value="ZF_THAP"/>
    <property type="match status" value="1"/>
</dbReference>
<evidence type="ECO:0000313" key="8">
    <source>
        <dbReference type="Proteomes" id="UP000694620"/>
    </source>
</evidence>
<dbReference type="AlphaFoldDB" id="A0A8C4RUT2"/>
<dbReference type="Proteomes" id="UP000694620">
    <property type="component" value="Chromosome 6"/>
</dbReference>
<accession>A0A8C4RUT2</accession>
<dbReference type="GO" id="GO:0008270">
    <property type="term" value="F:zinc ion binding"/>
    <property type="evidence" value="ECO:0007669"/>
    <property type="project" value="UniProtKB-KW"/>
</dbReference>
<evidence type="ECO:0000256" key="1">
    <source>
        <dbReference type="ARBA" id="ARBA00022723"/>
    </source>
</evidence>
<dbReference type="InterPro" id="IPR006612">
    <property type="entry name" value="THAP_Znf"/>
</dbReference>
<keyword evidence="8" id="KW-1185">Reference proteome</keyword>
<evidence type="ECO:0000256" key="2">
    <source>
        <dbReference type="ARBA" id="ARBA00022771"/>
    </source>
</evidence>
<evidence type="ECO:0000259" key="6">
    <source>
        <dbReference type="PROSITE" id="PS50950"/>
    </source>
</evidence>
<sequence length="172" mass="20256">MSKCKYNSRINKCNKESFTISPHTRVCSRHFKKEDFREPGSETGRRLLKKGAVPMLTTISVFHFQDQGFGCGESDQRRMTPRTLGCLAVVDLVLDENMSLRDEIIQLRKQTETFTMKLRFCIYHFCWLKQRHSLFYKVSSSADSYNKLMLFDRIHHKFSNQTLNQKQPQSFS</sequence>
<dbReference type="GeneTree" id="ENSGT00950000183392"/>
<reference evidence="7" key="1">
    <citation type="submission" date="2021-06" db="EMBL/GenBank/DDBJ databases">
        <authorList>
            <consortium name="Wellcome Sanger Institute Data Sharing"/>
        </authorList>
    </citation>
    <scope>NUCLEOTIDE SEQUENCE [LARGE SCALE GENOMIC DNA]</scope>
</reference>
<feature type="domain" description="THAP-type" evidence="6">
    <location>
        <begin position="1"/>
        <end position="57"/>
    </location>
</feature>
<keyword evidence="3" id="KW-0862">Zinc</keyword>
<evidence type="ECO:0000256" key="5">
    <source>
        <dbReference type="PROSITE-ProRule" id="PRU00309"/>
    </source>
</evidence>
<evidence type="ECO:0000313" key="7">
    <source>
        <dbReference type="Ensembl" id="ENSECRP00000007128.1"/>
    </source>
</evidence>
<proteinExistence type="predicted"/>
<keyword evidence="4 5" id="KW-0238">DNA-binding</keyword>
<organism evidence="7 8">
    <name type="scientific">Erpetoichthys calabaricus</name>
    <name type="common">Rope fish</name>
    <name type="synonym">Calamoichthys calabaricus</name>
    <dbReference type="NCBI Taxonomy" id="27687"/>
    <lineage>
        <taxon>Eukaryota</taxon>
        <taxon>Metazoa</taxon>
        <taxon>Chordata</taxon>
        <taxon>Craniata</taxon>
        <taxon>Vertebrata</taxon>
        <taxon>Euteleostomi</taxon>
        <taxon>Actinopterygii</taxon>
        <taxon>Polypteriformes</taxon>
        <taxon>Polypteridae</taxon>
        <taxon>Erpetoichthys</taxon>
    </lineage>
</organism>
<protein>
    <recommendedName>
        <fullName evidence="6">THAP-type domain-containing protein</fullName>
    </recommendedName>
</protein>
<keyword evidence="2 5" id="KW-0863">Zinc-finger</keyword>
<dbReference type="Pfam" id="PF05485">
    <property type="entry name" value="THAP"/>
    <property type="match status" value="1"/>
</dbReference>
<evidence type="ECO:0000256" key="4">
    <source>
        <dbReference type="ARBA" id="ARBA00023125"/>
    </source>
</evidence>
<evidence type="ECO:0000256" key="3">
    <source>
        <dbReference type="ARBA" id="ARBA00022833"/>
    </source>
</evidence>
<dbReference type="Ensembl" id="ENSECRT00000007242.1">
    <property type="protein sequence ID" value="ENSECRP00000007128.1"/>
    <property type="gene ID" value="ENSECRG00000004751.1"/>
</dbReference>
<reference evidence="7" key="3">
    <citation type="submission" date="2025-09" db="UniProtKB">
        <authorList>
            <consortium name="Ensembl"/>
        </authorList>
    </citation>
    <scope>IDENTIFICATION</scope>
</reference>